<evidence type="ECO:0000313" key="2">
    <source>
        <dbReference type="Proteomes" id="UP001604336"/>
    </source>
</evidence>
<comment type="caution">
    <text evidence="1">The sequence shown here is derived from an EMBL/GenBank/DDBJ whole genome shotgun (WGS) entry which is preliminary data.</text>
</comment>
<protein>
    <recommendedName>
        <fullName evidence="3">Retrotransposon gag domain-containing protein</fullName>
    </recommendedName>
</protein>
<keyword evidence="2" id="KW-1185">Reference proteome</keyword>
<proteinExistence type="predicted"/>
<dbReference type="Proteomes" id="UP001604336">
    <property type="component" value="Unassembled WGS sequence"/>
</dbReference>
<sequence length="154" mass="17850">MHCTPLKSKQCLDAFNERSTRLCDCVNTLEKKVETAEVDICELNIQLDESQMMCVVMIDAIVLLLDLKKEIEAMRLQLRILQRVVDNGQATTQEYVPRLKILEPRTYGGVRDAKEVENFLFAMEQYFLAANIEDETRRITIVTMYLGGDAKLWW</sequence>
<evidence type="ECO:0000313" key="1">
    <source>
        <dbReference type="EMBL" id="KAL2471169.1"/>
    </source>
</evidence>
<name>A0ABD1Q4Q2_9LAMI</name>
<evidence type="ECO:0008006" key="3">
    <source>
        <dbReference type="Google" id="ProtNLM"/>
    </source>
</evidence>
<dbReference type="AlphaFoldDB" id="A0ABD1Q4Q2"/>
<organism evidence="1 2">
    <name type="scientific">Abeliophyllum distichum</name>
    <dbReference type="NCBI Taxonomy" id="126358"/>
    <lineage>
        <taxon>Eukaryota</taxon>
        <taxon>Viridiplantae</taxon>
        <taxon>Streptophyta</taxon>
        <taxon>Embryophyta</taxon>
        <taxon>Tracheophyta</taxon>
        <taxon>Spermatophyta</taxon>
        <taxon>Magnoliopsida</taxon>
        <taxon>eudicotyledons</taxon>
        <taxon>Gunneridae</taxon>
        <taxon>Pentapetalae</taxon>
        <taxon>asterids</taxon>
        <taxon>lamiids</taxon>
        <taxon>Lamiales</taxon>
        <taxon>Oleaceae</taxon>
        <taxon>Forsythieae</taxon>
        <taxon>Abeliophyllum</taxon>
    </lineage>
</organism>
<reference evidence="2" key="1">
    <citation type="submission" date="2024-07" db="EMBL/GenBank/DDBJ databases">
        <title>Two chromosome-level genome assemblies of Korean endemic species Abeliophyllum distichum and Forsythia ovata (Oleaceae).</title>
        <authorList>
            <person name="Jang H."/>
        </authorList>
    </citation>
    <scope>NUCLEOTIDE SEQUENCE [LARGE SCALE GENOMIC DNA]</scope>
</reference>
<gene>
    <name evidence="1" type="ORF">Adt_39305</name>
</gene>
<accession>A0ABD1Q4Q2</accession>
<dbReference type="EMBL" id="JBFOLK010000012">
    <property type="protein sequence ID" value="KAL2471169.1"/>
    <property type="molecule type" value="Genomic_DNA"/>
</dbReference>